<keyword evidence="3" id="KW-1185">Reference proteome</keyword>
<name>A0ABY4HDI7_9BACI</name>
<dbReference type="Pfam" id="PF13676">
    <property type="entry name" value="TIR_2"/>
    <property type="match status" value="1"/>
</dbReference>
<organism evidence="2 3">
    <name type="scientific">Halobacillus amylolyticus</name>
    <dbReference type="NCBI Taxonomy" id="2932259"/>
    <lineage>
        <taxon>Bacteria</taxon>
        <taxon>Bacillati</taxon>
        <taxon>Bacillota</taxon>
        <taxon>Bacilli</taxon>
        <taxon>Bacillales</taxon>
        <taxon>Bacillaceae</taxon>
        <taxon>Halobacillus</taxon>
    </lineage>
</organism>
<dbReference type="Gene3D" id="3.40.50.10140">
    <property type="entry name" value="Toll/interleukin-1 receptor homology (TIR) domain"/>
    <property type="match status" value="1"/>
</dbReference>
<sequence>MLNEPKYDFFISYNHKDKGYAEWIAWLLEDAGYSTYIQAWDFTAGNNFILAMQEGATYADKTLALLSESYLSSDFTQPEWAAAFGADPKGTNRKFIPVRIQDIKLDGLLPQIIHIDLVGKDEGEAKRELLKGVQMDRKKPLEAPKFPGKIPAVEKPVEIIPTDWYQQWLDNRIDSLNDDQFSNEIMEGAKLVLHIIPLASINKEFNIPIKELKQPRNLMPFYTTGWDYKVNKDGYCTFAKWPQSKLPHGYVQFFRNGIIEAVDTGILEANSDKFIPYVKFEKDILKHIKTYIEAINNVGLKFPVAISISLLDICDYFVSANPKYPREKIKVDTLKLPVAILNSSRDNIDEIMKDSFDYLWNHCGFERSLNFDENGNWVEKNSFL</sequence>
<reference evidence="2" key="1">
    <citation type="submission" date="2022-04" db="EMBL/GenBank/DDBJ databases">
        <title>Halobacillus sp. isolated from saltern.</title>
        <authorList>
            <person name="Won M."/>
            <person name="Lee C.-M."/>
            <person name="Woen H.-Y."/>
            <person name="Kwon S.-W."/>
        </authorList>
    </citation>
    <scope>NUCLEOTIDE SEQUENCE</scope>
    <source>
        <strain evidence="2">SSHM10-5</strain>
    </source>
</reference>
<proteinExistence type="predicted"/>
<feature type="domain" description="TIR" evidence="1">
    <location>
        <begin position="5"/>
        <end position="141"/>
    </location>
</feature>
<evidence type="ECO:0000313" key="2">
    <source>
        <dbReference type="EMBL" id="UOR12631.1"/>
    </source>
</evidence>
<evidence type="ECO:0000259" key="1">
    <source>
        <dbReference type="PROSITE" id="PS50104"/>
    </source>
</evidence>
<protein>
    <submittedName>
        <fullName evidence="2">Toll/interleukin-1 receptor domain-containing protein</fullName>
    </submittedName>
</protein>
<evidence type="ECO:0000313" key="3">
    <source>
        <dbReference type="Proteomes" id="UP000830326"/>
    </source>
</evidence>
<dbReference type="PROSITE" id="PS50104">
    <property type="entry name" value="TIR"/>
    <property type="match status" value="1"/>
</dbReference>
<keyword evidence="2" id="KW-0675">Receptor</keyword>
<dbReference type="Proteomes" id="UP000830326">
    <property type="component" value="Chromosome"/>
</dbReference>
<dbReference type="RefSeq" id="WP_245033523.1">
    <property type="nucleotide sequence ID" value="NZ_CP095075.1"/>
</dbReference>
<dbReference type="InterPro" id="IPR035897">
    <property type="entry name" value="Toll_tir_struct_dom_sf"/>
</dbReference>
<dbReference type="EMBL" id="CP095075">
    <property type="protein sequence ID" value="UOR12631.1"/>
    <property type="molecule type" value="Genomic_DNA"/>
</dbReference>
<gene>
    <name evidence="2" type="ORF">MUO15_03670</name>
</gene>
<dbReference type="InterPro" id="IPR000157">
    <property type="entry name" value="TIR_dom"/>
</dbReference>
<dbReference type="SUPFAM" id="SSF52200">
    <property type="entry name" value="Toll/Interleukin receptor TIR domain"/>
    <property type="match status" value="1"/>
</dbReference>
<accession>A0ABY4HDI7</accession>